<dbReference type="PANTHER" id="PTHR46162:SF2">
    <property type="entry name" value="ANKYRIN REPEAT-CONTAINING PROTEIN-RELATED"/>
    <property type="match status" value="1"/>
</dbReference>
<proteinExistence type="predicted"/>
<dbReference type="InterPro" id="IPR008974">
    <property type="entry name" value="TRAF-like"/>
</dbReference>
<comment type="caution">
    <text evidence="2">The sequence shown here is derived from an EMBL/GenBank/DDBJ whole genome shotgun (WGS) entry which is preliminary data.</text>
</comment>
<dbReference type="PANTHER" id="PTHR46162">
    <property type="entry name" value="TRAF-LIKE FAMILY PROTEIN"/>
    <property type="match status" value="1"/>
</dbReference>
<evidence type="ECO:0000313" key="3">
    <source>
        <dbReference type="Proteomes" id="UP000238479"/>
    </source>
</evidence>
<dbReference type="STRING" id="74649.A0A2P6QZ81"/>
<accession>A0A2P6QZ81</accession>
<feature type="domain" description="MATH" evidence="1">
    <location>
        <begin position="94"/>
        <end position="203"/>
    </location>
</feature>
<dbReference type="Gene3D" id="2.60.210.10">
    <property type="entry name" value="Apoptosis, Tumor Necrosis Factor Receptor Associated Protein 2, Chain A"/>
    <property type="match status" value="1"/>
</dbReference>
<dbReference type="InterPro" id="IPR002083">
    <property type="entry name" value="MATH/TRAF_dom"/>
</dbReference>
<dbReference type="SUPFAM" id="SSF49599">
    <property type="entry name" value="TRAF domain-like"/>
    <property type="match status" value="1"/>
</dbReference>
<name>A0A2P6QZ81_ROSCH</name>
<keyword evidence="3" id="KW-1185">Reference proteome</keyword>
<dbReference type="Gramene" id="PRQ39497">
    <property type="protein sequence ID" value="PRQ39497"/>
    <property type="gene ID" value="RchiOBHm_Chr4g0425871"/>
</dbReference>
<evidence type="ECO:0000259" key="1">
    <source>
        <dbReference type="PROSITE" id="PS50144"/>
    </source>
</evidence>
<protein>
    <recommendedName>
        <fullName evidence="1">MATH domain-containing protein</fullName>
    </recommendedName>
</protein>
<dbReference type="AlphaFoldDB" id="A0A2P6QZ81"/>
<sequence length="222" mass="25717">MWTIGYFLIVLLFFFSFRMLHYFDAFAKEICFHRRMFHSPSFDKLLCLLKNLLIPRMDISLTTPACLHGAEVFVCKERTKGKREYLSKINDAFICKQVWKVKNFSKLTCEPFDAGDQKRRIKLYPKGFGKGNGTYLSIFLALADWKPIPPVSKIFVAFTLRIVGQMHAKHKSWTGKYIDPFLSEQLYIMPYNSNDSIFAAVLIFQVNTVSVPSRCRGFGSVH</sequence>
<dbReference type="CDD" id="cd00121">
    <property type="entry name" value="MATH"/>
    <property type="match status" value="1"/>
</dbReference>
<dbReference type="EMBL" id="PDCK01000042">
    <property type="protein sequence ID" value="PRQ39497.1"/>
    <property type="molecule type" value="Genomic_DNA"/>
</dbReference>
<organism evidence="2 3">
    <name type="scientific">Rosa chinensis</name>
    <name type="common">China rose</name>
    <dbReference type="NCBI Taxonomy" id="74649"/>
    <lineage>
        <taxon>Eukaryota</taxon>
        <taxon>Viridiplantae</taxon>
        <taxon>Streptophyta</taxon>
        <taxon>Embryophyta</taxon>
        <taxon>Tracheophyta</taxon>
        <taxon>Spermatophyta</taxon>
        <taxon>Magnoliopsida</taxon>
        <taxon>eudicotyledons</taxon>
        <taxon>Gunneridae</taxon>
        <taxon>Pentapetalae</taxon>
        <taxon>rosids</taxon>
        <taxon>fabids</taxon>
        <taxon>Rosales</taxon>
        <taxon>Rosaceae</taxon>
        <taxon>Rosoideae</taxon>
        <taxon>Rosoideae incertae sedis</taxon>
        <taxon>Rosa</taxon>
    </lineage>
</organism>
<gene>
    <name evidence="2" type="ORF">RchiOBHm_Chr4g0425871</name>
</gene>
<evidence type="ECO:0000313" key="2">
    <source>
        <dbReference type="EMBL" id="PRQ39497.1"/>
    </source>
</evidence>
<dbReference type="Proteomes" id="UP000238479">
    <property type="component" value="Chromosome 4"/>
</dbReference>
<dbReference type="PROSITE" id="PS50144">
    <property type="entry name" value="MATH"/>
    <property type="match status" value="1"/>
</dbReference>
<dbReference type="Pfam" id="PF22486">
    <property type="entry name" value="MATH_2"/>
    <property type="match status" value="1"/>
</dbReference>
<reference evidence="2 3" key="1">
    <citation type="journal article" date="2018" name="Nat. Genet.">
        <title>The Rosa genome provides new insights in the design of modern roses.</title>
        <authorList>
            <person name="Bendahmane M."/>
        </authorList>
    </citation>
    <scope>NUCLEOTIDE SEQUENCE [LARGE SCALE GENOMIC DNA]</scope>
    <source>
        <strain evidence="3">cv. Old Blush</strain>
    </source>
</reference>